<protein>
    <submittedName>
        <fullName evidence="15">Fasciclin-like arabinogalactan protein 2</fullName>
    </submittedName>
</protein>
<comment type="function">
    <text evidence="10">May be a cell surface adhesion protein.</text>
</comment>
<evidence type="ECO:0000256" key="9">
    <source>
        <dbReference type="ARBA" id="ARBA00023288"/>
    </source>
</evidence>
<keyword evidence="12" id="KW-1133">Transmembrane helix</keyword>
<dbReference type="KEGG" id="zma:103654016"/>
<proteinExistence type="inferred from homology"/>
<dbReference type="SMART" id="SM00554">
    <property type="entry name" value="FAS1"/>
    <property type="match status" value="1"/>
</dbReference>
<evidence type="ECO:0000313" key="16">
    <source>
        <dbReference type="Proteomes" id="UP000251960"/>
    </source>
</evidence>
<keyword evidence="6" id="KW-0654">Proteoglycan</keyword>
<keyword evidence="5 13" id="KW-0732">Signal</keyword>
<evidence type="ECO:0000256" key="7">
    <source>
        <dbReference type="ARBA" id="ARBA00023136"/>
    </source>
</evidence>
<feature type="transmembrane region" description="Helical" evidence="12">
    <location>
        <begin position="394"/>
        <end position="415"/>
    </location>
</feature>
<evidence type="ECO:0000256" key="11">
    <source>
        <dbReference type="SAM" id="MobiDB-lite"/>
    </source>
</evidence>
<evidence type="ECO:0000256" key="8">
    <source>
        <dbReference type="ARBA" id="ARBA00023180"/>
    </source>
</evidence>
<evidence type="ECO:0000259" key="14">
    <source>
        <dbReference type="PROSITE" id="PS50213"/>
    </source>
</evidence>
<keyword evidence="9" id="KW-0449">Lipoprotein</keyword>
<evidence type="ECO:0000313" key="15">
    <source>
        <dbReference type="EMBL" id="PWZ28965.1"/>
    </source>
</evidence>
<keyword evidence="8" id="KW-0325">Glycoprotein</keyword>
<dbReference type="ExpressionAtlas" id="A0A3L6F748">
    <property type="expression patterns" value="baseline and differential"/>
</dbReference>
<dbReference type="InterPro" id="IPR036378">
    <property type="entry name" value="FAS1_dom_sf"/>
</dbReference>
<accession>A0A3L6F748</accession>
<feature type="chain" id="PRO_5018606382" evidence="13">
    <location>
        <begin position="32"/>
        <end position="417"/>
    </location>
</feature>
<feature type="domain" description="FAS1" evidence="14">
    <location>
        <begin position="199"/>
        <end position="345"/>
    </location>
</feature>
<keyword evidence="7 12" id="KW-0472">Membrane</keyword>
<dbReference type="OMA" id="VMSKNGC"/>
<name>A0A3L6F748_MAIZE</name>
<dbReference type="AlphaFoldDB" id="A0A3L6F748"/>
<keyword evidence="12" id="KW-0812">Transmembrane</keyword>
<comment type="subcellular location">
    <subcellularLocation>
        <location evidence="1">Cell membrane</location>
        <topology evidence="1">Lipid-anchor</topology>
        <topology evidence="1">GPI-anchor</topology>
    </subcellularLocation>
</comment>
<evidence type="ECO:0000256" key="12">
    <source>
        <dbReference type="SAM" id="Phobius"/>
    </source>
</evidence>
<dbReference type="Pfam" id="PF02469">
    <property type="entry name" value="Fasciclin"/>
    <property type="match status" value="1"/>
</dbReference>
<dbReference type="PANTHER" id="PTHR32382">
    <property type="entry name" value="FASCICLIN-LIKE ARABINOGALACTAN PROTEIN"/>
    <property type="match status" value="1"/>
</dbReference>
<dbReference type="PROSITE" id="PS50213">
    <property type="entry name" value="FAS1"/>
    <property type="match status" value="1"/>
</dbReference>
<evidence type="ECO:0000256" key="4">
    <source>
        <dbReference type="ARBA" id="ARBA00022622"/>
    </source>
</evidence>
<dbReference type="InterPro" id="IPR000782">
    <property type="entry name" value="FAS1_domain"/>
</dbReference>
<dbReference type="GO" id="GO:0005886">
    <property type="term" value="C:plasma membrane"/>
    <property type="evidence" value="ECO:0007669"/>
    <property type="project" value="UniProtKB-SubCell"/>
</dbReference>
<dbReference type="OrthoDB" id="682048at2759"/>
<dbReference type="EMBL" id="NCVQ01000005">
    <property type="protein sequence ID" value="PWZ28965.1"/>
    <property type="molecule type" value="Genomic_DNA"/>
</dbReference>
<evidence type="ECO:0000256" key="2">
    <source>
        <dbReference type="ARBA" id="ARBA00007843"/>
    </source>
</evidence>
<dbReference type="InterPro" id="IPR033254">
    <property type="entry name" value="Plant_FLA"/>
</dbReference>
<evidence type="ECO:0000256" key="10">
    <source>
        <dbReference type="ARBA" id="ARBA00024686"/>
    </source>
</evidence>
<gene>
    <name evidence="15" type="primary">FLA2_1</name>
    <name evidence="15" type="ORF">Zm00014a_002305</name>
</gene>
<dbReference type="Proteomes" id="UP000251960">
    <property type="component" value="Chromosome 4"/>
</dbReference>
<keyword evidence="3" id="KW-1003">Cell membrane</keyword>
<feature type="region of interest" description="Disordered" evidence="11">
    <location>
        <begin position="354"/>
        <end position="383"/>
    </location>
</feature>
<feature type="signal peptide" evidence="13">
    <location>
        <begin position="1"/>
        <end position="31"/>
    </location>
</feature>
<dbReference type="Gene3D" id="2.30.180.10">
    <property type="entry name" value="FAS1 domain"/>
    <property type="match status" value="2"/>
</dbReference>
<evidence type="ECO:0000256" key="5">
    <source>
        <dbReference type="ARBA" id="ARBA00022729"/>
    </source>
</evidence>
<comment type="caution">
    <text evidence="15">The sequence shown here is derived from an EMBL/GenBank/DDBJ whole genome shotgun (WGS) entry which is preliminary data.</text>
</comment>
<evidence type="ECO:0000256" key="6">
    <source>
        <dbReference type="ARBA" id="ARBA00022974"/>
    </source>
</evidence>
<dbReference type="FunFam" id="2.30.180.10:FF:000015">
    <property type="entry name" value="Fasciclin-like arabinogalactan protein 3"/>
    <property type="match status" value="1"/>
</dbReference>
<comment type="similarity">
    <text evidence="2">Belongs to the fasciclin-like AGP family.</text>
</comment>
<dbReference type="SUPFAM" id="SSF82153">
    <property type="entry name" value="FAS1 domain"/>
    <property type="match status" value="2"/>
</dbReference>
<evidence type="ECO:0000256" key="3">
    <source>
        <dbReference type="ARBA" id="ARBA00022475"/>
    </source>
</evidence>
<sequence length="417" mass="42669">MPVTAGARTTLLLFATAVVLACTSAPPACHAAHNITAILSGHRDLAEFGRELAATGLADDIDDRNTITVLAVDDAHMAPLKARGLPRETLRHVLSLHVLVDYYDDAKLHRLPGGSADVSTLFQASGDAPGSAGMVRVAERRGGRVAFAPEDDAGSAAAAVFYVGPVHEAPYNISVLWVSGVISSPAAEAPAAAADRPPSRRNVSDVMSENGCGRFAGLVAATGDAAATFERQADGGGGLTLFCPADRAVEAFQPTLNSLSADARLAVVLYHGAPGHHSMQALRAGDQDLRTAASLDGGRSHLALAVRNVRGRVTLLASATRDVARVTRTLADEEAVAVYMIDAVLVPGNLTAQGTAGGTEHGELTSGSGGEEDGGGGGVRQSSGSRALAPAPCWLPRGWFAAWALLLALLAAFAASG</sequence>
<keyword evidence="4" id="KW-0336">GPI-anchor</keyword>
<evidence type="ECO:0000256" key="13">
    <source>
        <dbReference type="SAM" id="SignalP"/>
    </source>
</evidence>
<evidence type="ECO:0000256" key="1">
    <source>
        <dbReference type="ARBA" id="ARBA00004609"/>
    </source>
</evidence>
<dbReference type="PANTHER" id="PTHR32382:SF33">
    <property type="entry name" value="OS02G0726000 PROTEIN"/>
    <property type="match status" value="1"/>
</dbReference>
<dbReference type="GO" id="GO:0098552">
    <property type="term" value="C:side of membrane"/>
    <property type="evidence" value="ECO:0007669"/>
    <property type="project" value="UniProtKB-KW"/>
</dbReference>
<organism evidence="15 16">
    <name type="scientific">Zea mays</name>
    <name type="common">Maize</name>
    <dbReference type="NCBI Taxonomy" id="4577"/>
    <lineage>
        <taxon>Eukaryota</taxon>
        <taxon>Viridiplantae</taxon>
        <taxon>Streptophyta</taxon>
        <taxon>Embryophyta</taxon>
        <taxon>Tracheophyta</taxon>
        <taxon>Spermatophyta</taxon>
        <taxon>Magnoliopsida</taxon>
        <taxon>Liliopsida</taxon>
        <taxon>Poales</taxon>
        <taxon>Poaceae</taxon>
        <taxon>PACMAD clade</taxon>
        <taxon>Panicoideae</taxon>
        <taxon>Andropogonodae</taxon>
        <taxon>Andropogoneae</taxon>
        <taxon>Tripsacinae</taxon>
        <taxon>Zea</taxon>
    </lineage>
</organism>
<reference evidence="15 16" key="1">
    <citation type="journal article" date="2018" name="Nat. Genet.">
        <title>Extensive intraspecific gene order and gene structural variations between Mo17 and other maize genomes.</title>
        <authorList>
            <person name="Sun S."/>
            <person name="Zhou Y."/>
            <person name="Chen J."/>
            <person name="Shi J."/>
            <person name="Zhao H."/>
            <person name="Zhao H."/>
            <person name="Song W."/>
            <person name="Zhang M."/>
            <person name="Cui Y."/>
            <person name="Dong X."/>
            <person name="Liu H."/>
            <person name="Ma X."/>
            <person name="Jiao Y."/>
            <person name="Wang B."/>
            <person name="Wei X."/>
            <person name="Stein J.C."/>
            <person name="Glaubitz J.C."/>
            <person name="Lu F."/>
            <person name="Yu G."/>
            <person name="Liang C."/>
            <person name="Fengler K."/>
            <person name="Li B."/>
            <person name="Rafalski A."/>
            <person name="Schnable P.S."/>
            <person name="Ware D.H."/>
            <person name="Buckler E.S."/>
            <person name="Lai J."/>
        </authorList>
    </citation>
    <scope>NUCLEOTIDE SEQUENCE [LARGE SCALE GENOMIC DNA]</scope>
    <source>
        <strain evidence="16">cv. Missouri 17</strain>
        <tissue evidence="15">Seedling</tissue>
    </source>
</reference>